<evidence type="ECO:0000313" key="1">
    <source>
        <dbReference type="EMBL" id="QZE13629.1"/>
    </source>
</evidence>
<keyword evidence="2" id="KW-1185">Reference proteome</keyword>
<dbReference type="EMBL" id="CP081303">
    <property type="protein sequence ID" value="QZE13629.1"/>
    <property type="molecule type" value="Genomic_DNA"/>
</dbReference>
<dbReference type="Proteomes" id="UP000826212">
    <property type="component" value="Chromosome"/>
</dbReference>
<evidence type="ECO:0000313" key="2">
    <source>
        <dbReference type="Proteomes" id="UP000826212"/>
    </source>
</evidence>
<sequence>MAHIVEQESEVDIYLDENNIYPEEYNDDKHPSKRFLPMITIDDSTLSNNSL</sequence>
<reference evidence="1" key="1">
    <citation type="submission" date="2021-08" db="EMBL/GenBank/DDBJ databases">
        <title>Novel anaerobic bacterium isolated from sea squirt in East Sea, Republic of Korea.</title>
        <authorList>
            <person name="Nguyen T.H."/>
            <person name="Li Z."/>
            <person name="Lee Y.-J."/>
            <person name="Ko J."/>
            <person name="Kim S.-G."/>
        </authorList>
    </citation>
    <scope>NUCLEOTIDE SEQUENCE</scope>
    <source>
        <strain evidence="1">KCTC 25031</strain>
    </source>
</reference>
<proteinExistence type="predicted"/>
<protein>
    <submittedName>
        <fullName evidence="1">Uncharacterized protein</fullName>
    </submittedName>
</protein>
<accession>A0AC61NQY2</accession>
<name>A0AC61NQY2_9BACT</name>
<organism evidence="1 2">
    <name type="scientific">Halosquirtibacter laminarini</name>
    <dbReference type="NCBI Taxonomy" id="3374600"/>
    <lineage>
        <taxon>Bacteria</taxon>
        <taxon>Pseudomonadati</taxon>
        <taxon>Bacteroidota</taxon>
        <taxon>Bacteroidia</taxon>
        <taxon>Marinilabiliales</taxon>
        <taxon>Prolixibacteraceae</taxon>
        <taxon>Halosquirtibacter</taxon>
    </lineage>
</organism>
<gene>
    <name evidence="1" type="ORF">K4L44_13795</name>
</gene>